<dbReference type="EMBL" id="JAAAJB010000004">
    <property type="protein sequence ID" value="KAG0270488.1"/>
    <property type="molecule type" value="Genomic_DNA"/>
</dbReference>
<evidence type="ECO:0000313" key="2">
    <source>
        <dbReference type="Proteomes" id="UP000807716"/>
    </source>
</evidence>
<gene>
    <name evidence="1" type="ORF">DFQ27_005566</name>
</gene>
<evidence type="ECO:0000313" key="1">
    <source>
        <dbReference type="EMBL" id="KAG0270488.1"/>
    </source>
</evidence>
<reference evidence="1" key="1">
    <citation type="journal article" date="2020" name="Fungal Divers.">
        <title>Resolving the Mortierellaceae phylogeny through synthesis of multi-gene phylogenetics and phylogenomics.</title>
        <authorList>
            <person name="Vandepol N."/>
            <person name="Liber J."/>
            <person name="Desiro A."/>
            <person name="Na H."/>
            <person name="Kennedy M."/>
            <person name="Barry K."/>
            <person name="Grigoriev I.V."/>
            <person name="Miller A.N."/>
            <person name="O'Donnell K."/>
            <person name="Stajich J.E."/>
            <person name="Bonito G."/>
        </authorList>
    </citation>
    <scope>NUCLEOTIDE SEQUENCE</scope>
    <source>
        <strain evidence="1">BC1065</strain>
    </source>
</reference>
<dbReference type="SUPFAM" id="SSF52047">
    <property type="entry name" value="RNI-like"/>
    <property type="match status" value="1"/>
</dbReference>
<protein>
    <submittedName>
        <fullName evidence="1">Uncharacterized protein</fullName>
    </submittedName>
</protein>
<proteinExistence type="predicted"/>
<dbReference type="Gene3D" id="3.80.10.10">
    <property type="entry name" value="Ribonuclease Inhibitor"/>
    <property type="match status" value="1"/>
</dbReference>
<keyword evidence="2" id="KW-1185">Reference proteome</keyword>
<dbReference type="AlphaFoldDB" id="A0A9P6QJF7"/>
<dbReference type="Proteomes" id="UP000807716">
    <property type="component" value="Unassembled WGS sequence"/>
</dbReference>
<organism evidence="1 2">
    <name type="scientific">Actinomortierella ambigua</name>
    <dbReference type="NCBI Taxonomy" id="1343610"/>
    <lineage>
        <taxon>Eukaryota</taxon>
        <taxon>Fungi</taxon>
        <taxon>Fungi incertae sedis</taxon>
        <taxon>Mucoromycota</taxon>
        <taxon>Mortierellomycotina</taxon>
        <taxon>Mortierellomycetes</taxon>
        <taxon>Mortierellales</taxon>
        <taxon>Mortierellaceae</taxon>
        <taxon>Actinomortierella</taxon>
    </lineage>
</organism>
<sequence length="696" mass="80960">MMQLSSAAETGPEASRVMNVDYLLMIRSYLLHQHKYDYIRSSLFHSPICFNPRQLATIDPVGHQLQNLQELEIPTYDLGRYQNHLQSLVLLTSIIFDIKHTLEHHSDGEEYSSHGHSLTVFAKCFEFTQALVQHKSAHVQRDNSTKKKILRLDVAFHCPALWYSTIDAEFAYQSQFYDFLPPLYRPKILTPSNWQRFLAKANVVQLDDVQYISTRAHPRAHPTLVQAWQWSDLEKSRPQHFSPNPAAKLLQRCRSLRSIVAMVTEPEFFQWAVDEKAEAVQHLYQHHHQQQQHEQYRQLTRPLCPSLRLVPLTIVQLTCNGNIGLQIVNDVMDAFSNTITTAFFKWSDFISPTFTQHPSSILGKGALESPWRLPKLDTLVIEYPSLIRMHPDALDACPGLQFLHIRDIRHLPEDSLHLTGYPAVLFNPATLQSTPNLEKLVLEGPRVRSIMSSTKNNPDKQATVWSWSWDLPRLRSLALNGMFASRFRFLMALRHLPQLHKVKLEVGRHKRRLFEERDEDDDNNKKDQERLHHHHGLRDLHLSGEWIMTDTDLDLLLSSLTPRLAALALHYCKGYTTQGLIRLTSLHEAHLKRCESSRSLTRSMLVELGLERRPDSATLCRHHPVWRHVGHTTVLWNNNEEDDDVDRDYQRERARVLTKAKAYMARFRRFHDEEDRVRIKGGDNDDDDDDYYDDGD</sequence>
<name>A0A9P6QJF7_9FUNG</name>
<comment type="caution">
    <text evidence="1">The sequence shown here is derived from an EMBL/GenBank/DDBJ whole genome shotgun (WGS) entry which is preliminary data.</text>
</comment>
<accession>A0A9P6QJF7</accession>
<dbReference type="InterPro" id="IPR032675">
    <property type="entry name" value="LRR_dom_sf"/>
</dbReference>
<dbReference type="OrthoDB" id="2423977at2759"/>